<protein>
    <submittedName>
        <fullName evidence="4">TetR family transcriptional regulator</fullName>
    </submittedName>
</protein>
<dbReference type="STRING" id="1034345.GCA_000236865_00296"/>
<dbReference type="InterPro" id="IPR050624">
    <property type="entry name" value="HTH-type_Tx_Regulator"/>
</dbReference>
<evidence type="ECO:0000313" key="4">
    <source>
        <dbReference type="EMBL" id="RDB56019.1"/>
    </source>
</evidence>
<dbReference type="InterPro" id="IPR009057">
    <property type="entry name" value="Homeodomain-like_sf"/>
</dbReference>
<evidence type="ECO:0000256" key="2">
    <source>
        <dbReference type="PROSITE-ProRule" id="PRU00335"/>
    </source>
</evidence>
<reference evidence="4 5" key="1">
    <citation type="journal article" date="2018" name="Elife">
        <title>Discovery and characterization of a prevalent human gut bacterial enzyme sufficient for the inactivation of a family of plant toxins.</title>
        <authorList>
            <person name="Koppel N."/>
            <person name="Bisanz J.E."/>
            <person name="Pandelia M.E."/>
            <person name="Turnbaugh P.J."/>
            <person name="Balskus E.P."/>
        </authorList>
    </citation>
    <scope>NUCLEOTIDE SEQUENCE [LARGE SCALE GENOMIC DNA]</scope>
    <source>
        <strain evidence="5">anaerobia AP69FAA</strain>
    </source>
</reference>
<sequence>MGSLDTMGLLGNSFIELAEHQPIEKISVSDIVAASGKNRKTFYYHFESKEHLIRWVFRRDLADVLKANVADDDLLFEPEGDDSFPSLPYYVHKKVGVRSLDGSVFFDMLAECFQYRRSYYAKTLRMSGPDSLQAYLYRLYVPAMAADIRFILSNRYLSEGNVRFLSEFYTGAILSYLQHKVCDPTCADITADVKPFQNIVHSSLESEIKKQQLRRVL</sequence>
<dbReference type="GO" id="GO:0003677">
    <property type="term" value="F:DNA binding"/>
    <property type="evidence" value="ECO:0007669"/>
    <property type="project" value="UniProtKB-UniRule"/>
</dbReference>
<dbReference type="OrthoDB" id="9810250at2"/>
<organism evidence="4 5">
    <name type="scientific">Senegalimassilia anaerobia</name>
    <dbReference type="NCBI Taxonomy" id="1473216"/>
    <lineage>
        <taxon>Bacteria</taxon>
        <taxon>Bacillati</taxon>
        <taxon>Actinomycetota</taxon>
        <taxon>Coriobacteriia</taxon>
        <taxon>Coriobacteriales</taxon>
        <taxon>Coriobacteriaceae</taxon>
        <taxon>Senegalimassilia</taxon>
    </lineage>
</organism>
<accession>A0A369LBB8</accession>
<keyword evidence="5" id="KW-1185">Reference proteome</keyword>
<dbReference type="RefSeq" id="WP_114620355.1">
    <property type="nucleotide sequence ID" value="NZ_CAJKON010000027.1"/>
</dbReference>
<dbReference type="InterPro" id="IPR001647">
    <property type="entry name" value="HTH_TetR"/>
</dbReference>
<evidence type="ECO:0000256" key="1">
    <source>
        <dbReference type="ARBA" id="ARBA00023125"/>
    </source>
</evidence>
<dbReference type="AlphaFoldDB" id="A0A369LBB8"/>
<comment type="caution">
    <text evidence="4">The sequence shown here is derived from an EMBL/GenBank/DDBJ whole genome shotgun (WGS) entry which is preliminary data.</text>
</comment>
<proteinExistence type="predicted"/>
<dbReference type="PANTHER" id="PTHR43479">
    <property type="entry name" value="ACREF/ENVCD OPERON REPRESSOR-RELATED"/>
    <property type="match status" value="1"/>
</dbReference>
<keyword evidence="1 2" id="KW-0238">DNA-binding</keyword>
<gene>
    <name evidence="4" type="ORF">C1880_03725</name>
</gene>
<dbReference type="Pfam" id="PF00440">
    <property type="entry name" value="TetR_N"/>
    <property type="match status" value="1"/>
</dbReference>
<dbReference type="PROSITE" id="PS50977">
    <property type="entry name" value="HTH_TETR_2"/>
    <property type="match status" value="1"/>
</dbReference>
<dbReference type="Gene3D" id="1.10.357.10">
    <property type="entry name" value="Tetracycline Repressor, domain 2"/>
    <property type="match status" value="1"/>
</dbReference>
<evidence type="ECO:0000259" key="3">
    <source>
        <dbReference type="PROSITE" id="PS50977"/>
    </source>
</evidence>
<name>A0A369LBB8_9ACTN</name>
<evidence type="ECO:0000313" key="5">
    <source>
        <dbReference type="Proteomes" id="UP000253792"/>
    </source>
</evidence>
<dbReference type="PANTHER" id="PTHR43479:SF7">
    <property type="entry name" value="TETR-FAMILY TRANSCRIPTIONAL REGULATOR"/>
    <property type="match status" value="1"/>
</dbReference>
<feature type="domain" description="HTH tetR-type" evidence="3">
    <location>
        <begin position="4"/>
        <end position="64"/>
    </location>
</feature>
<dbReference type="EMBL" id="PPTP01000003">
    <property type="protein sequence ID" value="RDB56019.1"/>
    <property type="molecule type" value="Genomic_DNA"/>
</dbReference>
<feature type="DNA-binding region" description="H-T-H motif" evidence="2">
    <location>
        <begin position="27"/>
        <end position="46"/>
    </location>
</feature>
<dbReference type="SUPFAM" id="SSF46689">
    <property type="entry name" value="Homeodomain-like"/>
    <property type="match status" value="1"/>
</dbReference>
<dbReference type="Proteomes" id="UP000253792">
    <property type="component" value="Unassembled WGS sequence"/>
</dbReference>